<dbReference type="PROSITE" id="PS00903">
    <property type="entry name" value="CYT_DCMP_DEAMINASES_1"/>
    <property type="match status" value="1"/>
</dbReference>
<dbReference type="InterPro" id="IPR002125">
    <property type="entry name" value="CMP_dCMP_dom"/>
</dbReference>
<dbReference type="InterPro" id="IPR016192">
    <property type="entry name" value="APOBEC/CMP_deaminase_Zn-bd"/>
</dbReference>
<accession>A0AAW1IR10</accession>
<evidence type="ECO:0000313" key="6">
    <source>
        <dbReference type="EMBL" id="KAK9691785.1"/>
    </source>
</evidence>
<dbReference type="GO" id="GO:0006152">
    <property type="term" value="P:purine nucleoside catabolic process"/>
    <property type="evidence" value="ECO:0007669"/>
    <property type="project" value="TreeGrafter"/>
</dbReference>
<dbReference type="Pfam" id="PF00383">
    <property type="entry name" value="dCMP_cyt_deam_1"/>
    <property type="match status" value="1"/>
</dbReference>
<dbReference type="SUPFAM" id="SSF53927">
    <property type="entry name" value="Cytidine deaminase-like"/>
    <property type="match status" value="1"/>
</dbReference>
<dbReference type="GO" id="GO:0008270">
    <property type="term" value="F:zinc ion binding"/>
    <property type="evidence" value="ECO:0007669"/>
    <property type="project" value="InterPro"/>
</dbReference>
<dbReference type="EMBL" id="JBDFQZ010000009">
    <property type="protein sequence ID" value="KAK9691785.1"/>
    <property type="molecule type" value="Genomic_DNA"/>
</dbReference>
<evidence type="ECO:0000259" key="5">
    <source>
        <dbReference type="PROSITE" id="PS51747"/>
    </source>
</evidence>
<comment type="caution">
    <text evidence="6">The sequence shown here is derived from an EMBL/GenBank/DDBJ whole genome shotgun (WGS) entry which is preliminary data.</text>
</comment>
<dbReference type="AlphaFoldDB" id="A0AAW1IR10"/>
<dbReference type="PANTHER" id="PTHR11079">
    <property type="entry name" value="CYTOSINE DEAMINASE FAMILY MEMBER"/>
    <property type="match status" value="1"/>
</dbReference>
<dbReference type="FunFam" id="3.40.140.10:FF:000011">
    <property type="entry name" value="tRNA-specific adenosine deaminase"/>
    <property type="match status" value="1"/>
</dbReference>
<sequence>MECAEEKEEEFMKKAIEESKKGVESGDGHPFGAVIVRDNQLIAGCHNMVSKFIDPTAHAEVTAVREACKRVNRVELSGCEMYSSCEPCPMCYGAIHLSGIKRLVYGAKIETALAAGFKFNADALLMGTEIYRKGGMDIKQVEPHLARMAEQVLINAKGKFAF</sequence>
<evidence type="ECO:0000313" key="7">
    <source>
        <dbReference type="Proteomes" id="UP001443914"/>
    </source>
</evidence>
<dbReference type="GO" id="GO:0047974">
    <property type="term" value="F:guanosine deaminase activity"/>
    <property type="evidence" value="ECO:0007669"/>
    <property type="project" value="TreeGrafter"/>
</dbReference>
<keyword evidence="7" id="KW-1185">Reference proteome</keyword>
<evidence type="ECO:0000256" key="2">
    <source>
        <dbReference type="ARBA" id="ARBA00022723"/>
    </source>
</evidence>
<name>A0AAW1IR10_SAPOF</name>
<organism evidence="6 7">
    <name type="scientific">Saponaria officinalis</name>
    <name type="common">Common soapwort</name>
    <name type="synonym">Lychnis saponaria</name>
    <dbReference type="NCBI Taxonomy" id="3572"/>
    <lineage>
        <taxon>Eukaryota</taxon>
        <taxon>Viridiplantae</taxon>
        <taxon>Streptophyta</taxon>
        <taxon>Embryophyta</taxon>
        <taxon>Tracheophyta</taxon>
        <taxon>Spermatophyta</taxon>
        <taxon>Magnoliopsida</taxon>
        <taxon>eudicotyledons</taxon>
        <taxon>Gunneridae</taxon>
        <taxon>Pentapetalae</taxon>
        <taxon>Caryophyllales</taxon>
        <taxon>Caryophyllaceae</taxon>
        <taxon>Caryophylleae</taxon>
        <taxon>Saponaria</taxon>
    </lineage>
</organism>
<dbReference type="PANTHER" id="PTHR11079:SF161">
    <property type="entry name" value="CMP_DCMP-TYPE DEAMINASE DOMAIN-CONTAINING PROTEIN"/>
    <property type="match status" value="1"/>
</dbReference>
<evidence type="ECO:0000256" key="3">
    <source>
        <dbReference type="ARBA" id="ARBA00022801"/>
    </source>
</evidence>
<keyword evidence="3" id="KW-0378">Hydrolase</keyword>
<proteinExistence type="inferred from homology"/>
<feature type="domain" description="CMP/dCMP-type deaminase" evidence="5">
    <location>
        <begin position="6"/>
        <end position="120"/>
    </location>
</feature>
<gene>
    <name evidence="6" type="ORF">RND81_09G220100</name>
</gene>
<keyword evidence="2" id="KW-0479">Metal-binding</keyword>
<reference evidence="6" key="1">
    <citation type="submission" date="2024-03" db="EMBL/GenBank/DDBJ databases">
        <title>WGS assembly of Saponaria officinalis var. Norfolk2.</title>
        <authorList>
            <person name="Jenkins J."/>
            <person name="Shu S."/>
            <person name="Grimwood J."/>
            <person name="Barry K."/>
            <person name="Goodstein D."/>
            <person name="Schmutz J."/>
            <person name="Leebens-Mack J."/>
            <person name="Osbourn A."/>
        </authorList>
    </citation>
    <scope>NUCLEOTIDE SEQUENCE [LARGE SCALE GENOMIC DNA]</scope>
    <source>
        <strain evidence="6">JIC</strain>
    </source>
</reference>
<evidence type="ECO:0000256" key="4">
    <source>
        <dbReference type="ARBA" id="ARBA00022833"/>
    </source>
</evidence>
<keyword evidence="4" id="KW-0862">Zinc</keyword>
<dbReference type="PROSITE" id="PS51747">
    <property type="entry name" value="CYT_DCMP_DEAMINASES_2"/>
    <property type="match status" value="1"/>
</dbReference>
<dbReference type="CDD" id="cd01285">
    <property type="entry name" value="nucleoside_deaminase"/>
    <property type="match status" value="1"/>
</dbReference>
<dbReference type="Gene3D" id="3.40.140.10">
    <property type="entry name" value="Cytidine Deaminase, domain 2"/>
    <property type="match status" value="1"/>
</dbReference>
<protein>
    <recommendedName>
        <fullName evidence="5">CMP/dCMP-type deaminase domain-containing protein</fullName>
    </recommendedName>
</protein>
<dbReference type="Proteomes" id="UP001443914">
    <property type="component" value="Unassembled WGS sequence"/>
</dbReference>
<comment type="similarity">
    <text evidence="1">Belongs to the cytidine and deoxycytidylate deaminase family.</text>
</comment>
<evidence type="ECO:0000256" key="1">
    <source>
        <dbReference type="ARBA" id="ARBA00006576"/>
    </source>
</evidence>
<dbReference type="InterPro" id="IPR016193">
    <property type="entry name" value="Cytidine_deaminase-like"/>
</dbReference>